<dbReference type="Proteomes" id="UP000029448">
    <property type="component" value="Unassembled WGS sequence"/>
</dbReference>
<evidence type="ECO:0000256" key="1">
    <source>
        <dbReference type="SAM" id="MobiDB-lite"/>
    </source>
</evidence>
<gene>
    <name evidence="2" type="ORF">AtDm6_0857</name>
</gene>
<reference evidence="2 3" key="1">
    <citation type="submission" date="2014-06" db="EMBL/GenBank/DDBJ databases">
        <title>Functional and comparative genomic analyses of the Drosophila gut microbiota identify candidate symbiosis factors.</title>
        <authorList>
            <person name="Newell P.D."/>
            <person name="Chaston J.M."/>
            <person name="Douglas A.E."/>
        </authorList>
    </citation>
    <scope>NUCLEOTIDE SEQUENCE [LARGE SCALE GENOMIC DNA]</scope>
    <source>
        <strain evidence="2 3">DmCS_006</strain>
    </source>
</reference>
<proteinExistence type="predicted"/>
<feature type="region of interest" description="Disordered" evidence="1">
    <location>
        <begin position="15"/>
        <end position="54"/>
    </location>
</feature>
<feature type="compositionally biased region" description="Polar residues" evidence="1">
    <location>
        <begin position="33"/>
        <end position="53"/>
    </location>
</feature>
<dbReference type="PATRIC" id="fig|104102.7.peg.848"/>
<protein>
    <submittedName>
        <fullName evidence="2">Uncharacterized protein</fullName>
    </submittedName>
</protein>
<name>A0A094ZSP1_9PROT</name>
<sequence>MSVLLPVRAKHTSFSHISALSPHSSEVSSRSSVIPNRNRSFTRMPSSQQSQLGSFPAESRINHTAPVVMPIWCDKSLSESSHPPMEPDAACQVAARPGTSAALLGQMVALRRAGRSLRQIGRHTGRCMEGVRQALMRYENARVCPTPSETDEGEWNDPLRDAEPLPPGHPIAMRGLWRGLERWQTMPAEPTHLPLSPLEDPLAPSHGPAHAARTHPDHTVFLSFVPAKGAV</sequence>
<evidence type="ECO:0000313" key="2">
    <source>
        <dbReference type="EMBL" id="KGB25176.1"/>
    </source>
</evidence>
<keyword evidence="3" id="KW-1185">Reference proteome</keyword>
<organism evidence="2 3">
    <name type="scientific">Acetobacter tropicalis</name>
    <dbReference type="NCBI Taxonomy" id="104102"/>
    <lineage>
        <taxon>Bacteria</taxon>
        <taxon>Pseudomonadati</taxon>
        <taxon>Pseudomonadota</taxon>
        <taxon>Alphaproteobacteria</taxon>
        <taxon>Acetobacterales</taxon>
        <taxon>Acetobacteraceae</taxon>
        <taxon>Acetobacter</taxon>
    </lineage>
</organism>
<dbReference type="STRING" id="104102.AtDm6_0857"/>
<dbReference type="AlphaFoldDB" id="A0A094ZSP1"/>
<feature type="compositionally biased region" description="Low complexity" evidence="1">
    <location>
        <begin position="21"/>
        <end position="32"/>
    </location>
</feature>
<comment type="caution">
    <text evidence="2">The sequence shown here is derived from an EMBL/GenBank/DDBJ whole genome shotgun (WGS) entry which is preliminary data.</text>
</comment>
<dbReference type="RefSeq" id="WP_052051191.1">
    <property type="nucleotide sequence ID" value="NZ_JACAOJ010000002.1"/>
</dbReference>
<dbReference type="EMBL" id="JOKM01000021">
    <property type="protein sequence ID" value="KGB25176.1"/>
    <property type="molecule type" value="Genomic_DNA"/>
</dbReference>
<evidence type="ECO:0000313" key="3">
    <source>
        <dbReference type="Proteomes" id="UP000029448"/>
    </source>
</evidence>
<feature type="region of interest" description="Disordered" evidence="1">
    <location>
        <begin position="144"/>
        <end position="167"/>
    </location>
</feature>
<dbReference type="GeneID" id="89477703"/>
<accession>A0A094ZSP1</accession>